<sequence length="343" mass="37575">MSDDVAELGWIPISGSHYEIGLALGKKGRKAIHTHLVGCELWSEIISAKHKAPVARMAEMTSKLFPDIYEELKGLADGLEIPFAQVFAWNCRGDLSKEVFDGCTSIMVPARTPLDPIIIAHNEDGVPFFDKECFITQIGGKKGFISFCYPGSIPGHTFALTNSAIAMTANNLRLTHIEPEIPRMVLGRALLDCATLNEARKLLETAPVSGGFHYSLAQQGDKRLMSVEFGGGAYSETIVDTPSLHANHAILGAQIHQQQIITKSSSDRQLRGDLLVSGLTDDPIDILRDKAGDKLPIWRREPDDPDNENTLASVVFEVTNSKTSWTIYSGASKNTLYESHSKK</sequence>
<accession>A0A3B0TNN0</accession>
<dbReference type="NCBIfam" id="NF040521">
    <property type="entry name" value="C45_proenzyme"/>
    <property type="match status" value="1"/>
</dbReference>
<reference evidence="2" key="1">
    <citation type="submission" date="2018-06" db="EMBL/GenBank/DDBJ databases">
        <authorList>
            <person name="Zhirakovskaya E."/>
        </authorList>
    </citation>
    <scope>NUCLEOTIDE SEQUENCE</scope>
</reference>
<name>A0A3B0TNN0_9ZZZZ</name>
<protein>
    <recommendedName>
        <fullName evidence="1">Peptidase C45 hydrolase domain-containing protein</fullName>
    </recommendedName>
</protein>
<dbReference type="AlphaFoldDB" id="A0A3B0TNN0"/>
<gene>
    <name evidence="2" type="ORF">MNBD_ALPHA12-136</name>
</gene>
<organism evidence="2">
    <name type="scientific">hydrothermal vent metagenome</name>
    <dbReference type="NCBI Taxonomy" id="652676"/>
    <lineage>
        <taxon>unclassified sequences</taxon>
        <taxon>metagenomes</taxon>
        <taxon>ecological metagenomes</taxon>
    </lineage>
</organism>
<feature type="domain" description="Peptidase C45 hydrolase" evidence="1">
    <location>
        <begin position="118"/>
        <end position="328"/>
    </location>
</feature>
<dbReference type="PANTHER" id="PTHR34180:SF1">
    <property type="entry name" value="BETA-ALANYL-DOPAMINE_CARCININE HYDROLASE"/>
    <property type="match status" value="1"/>
</dbReference>
<dbReference type="Pfam" id="PF03417">
    <property type="entry name" value="AAT"/>
    <property type="match status" value="1"/>
</dbReference>
<evidence type="ECO:0000313" key="2">
    <source>
        <dbReference type="EMBL" id="VAW20285.1"/>
    </source>
</evidence>
<dbReference type="Gene3D" id="3.60.60.10">
    <property type="entry name" value="Penicillin V Acylase, Chain A"/>
    <property type="match status" value="1"/>
</dbReference>
<dbReference type="InterPro" id="IPR047801">
    <property type="entry name" value="Peptidase_C45"/>
</dbReference>
<evidence type="ECO:0000259" key="1">
    <source>
        <dbReference type="Pfam" id="PF03417"/>
    </source>
</evidence>
<dbReference type="Gene3D" id="1.10.10.2120">
    <property type="match status" value="1"/>
</dbReference>
<dbReference type="InterPro" id="IPR005079">
    <property type="entry name" value="Peptidase_C45_hydrolase"/>
</dbReference>
<proteinExistence type="predicted"/>
<dbReference type="InterPro" id="IPR047794">
    <property type="entry name" value="C45_proenzyme-like"/>
</dbReference>
<dbReference type="EMBL" id="UOEO01000134">
    <property type="protein sequence ID" value="VAW20285.1"/>
    <property type="molecule type" value="Genomic_DNA"/>
</dbReference>
<dbReference type="PANTHER" id="PTHR34180">
    <property type="entry name" value="PEPTIDASE C45"/>
    <property type="match status" value="1"/>
</dbReference>